<proteinExistence type="predicted"/>
<dbReference type="AlphaFoldDB" id="A0A379F3U6"/>
<sequence>MGRYILLLFLKNIFILSPISTKQKNISLKIKQNVIFKKTQLVFATRFKSYYKPQEI</sequence>
<dbReference type="EMBL" id="UGTP01000001">
    <property type="protein sequence ID" value="SUC13034.1"/>
    <property type="molecule type" value="Genomic_DNA"/>
</dbReference>
<gene>
    <name evidence="1" type="ORF">NCTC13043_01658</name>
</gene>
<organism evidence="1 2">
    <name type="scientific">Prevotella pallens</name>
    <dbReference type="NCBI Taxonomy" id="60133"/>
    <lineage>
        <taxon>Bacteria</taxon>
        <taxon>Pseudomonadati</taxon>
        <taxon>Bacteroidota</taxon>
        <taxon>Bacteroidia</taxon>
        <taxon>Bacteroidales</taxon>
        <taxon>Prevotellaceae</taxon>
        <taxon>Prevotella</taxon>
    </lineage>
</organism>
<name>A0A379F3U6_9BACT</name>
<evidence type="ECO:0000313" key="2">
    <source>
        <dbReference type="Proteomes" id="UP000254235"/>
    </source>
</evidence>
<protein>
    <submittedName>
        <fullName evidence="1">Uncharacterized protein</fullName>
    </submittedName>
</protein>
<accession>A0A379F3U6</accession>
<dbReference type="Proteomes" id="UP000254235">
    <property type="component" value="Unassembled WGS sequence"/>
</dbReference>
<reference evidence="1 2" key="1">
    <citation type="submission" date="2018-06" db="EMBL/GenBank/DDBJ databases">
        <authorList>
            <consortium name="Pathogen Informatics"/>
            <person name="Doyle S."/>
        </authorList>
    </citation>
    <scope>NUCLEOTIDE SEQUENCE [LARGE SCALE GENOMIC DNA]</scope>
    <source>
        <strain evidence="1 2">NCTC13043</strain>
    </source>
</reference>
<evidence type="ECO:0000313" key="1">
    <source>
        <dbReference type="EMBL" id="SUC13034.1"/>
    </source>
</evidence>